<dbReference type="GO" id="GO:0009228">
    <property type="term" value="P:thiamine biosynthetic process"/>
    <property type="evidence" value="ECO:0007669"/>
    <property type="project" value="UniProtKB-KW"/>
</dbReference>
<dbReference type="SUPFAM" id="SSF53613">
    <property type="entry name" value="Ribokinase-like"/>
    <property type="match status" value="1"/>
</dbReference>
<dbReference type="EC" id="2.7.1.49" evidence="3"/>
<evidence type="ECO:0000256" key="1">
    <source>
        <dbReference type="ARBA" id="ARBA00001946"/>
    </source>
</evidence>
<dbReference type="CDD" id="cd01169">
    <property type="entry name" value="HMPP_kinase"/>
    <property type="match status" value="1"/>
</dbReference>
<evidence type="ECO:0000313" key="8">
    <source>
        <dbReference type="EMBL" id="MDG9699532.1"/>
    </source>
</evidence>
<dbReference type="Pfam" id="PF08543">
    <property type="entry name" value="Phos_pyr_kin"/>
    <property type="match status" value="1"/>
</dbReference>
<evidence type="ECO:0000256" key="2">
    <source>
        <dbReference type="ARBA" id="ARBA00004948"/>
    </source>
</evidence>
<accession>A0AAW6RL98</accession>
<dbReference type="PANTHER" id="PTHR20858">
    <property type="entry name" value="PHOSPHOMETHYLPYRIMIDINE KINASE"/>
    <property type="match status" value="1"/>
</dbReference>
<evidence type="ECO:0000256" key="3">
    <source>
        <dbReference type="ARBA" id="ARBA00012135"/>
    </source>
</evidence>
<dbReference type="EMBL" id="JARVII010000012">
    <property type="protein sequence ID" value="MDG9699532.1"/>
    <property type="molecule type" value="Genomic_DNA"/>
</dbReference>
<comment type="pathway">
    <text evidence="2">Cofactor biosynthesis; thiamine diphosphate biosynthesis.</text>
</comment>
<dbReference type="InterPro" id="IPR036206">
    <property type="entry name" value="ThiamineP_synth_sf"/>
</dbReference>
<keyword evidence="4" id="KW-0511">Multifunctional enzyme</keyword>
<keyword evidence="8" id="KW-0808">Transferase</keyword>
<sequence>MTESTHESGREADCEPAHEPARKPILWSIAGNDSGGGAGLAADQRAALAFGVHLCPVVAAVTAQNSQAVTRVTPLPAQELEAQLAALAGDMPPAAIKTGLLGSVENVQTVARWVDALRQRAPVALVIDPVLGASTGAAFASDAVLRAYCELLVPRATLITPNAAEAARLCGESGPDRPRSMAAAARHARRLLDMGAQAVCVTGGDALAADENGGLAASAVPDEWPGWALDWMDTPHASGWLALPRLREARHTHGTGCTFASSAASALALGFVAADALVLAKAATAHAIAHGYAAGQGAGPAAAAPGFASGPRYMPLLTFGHEDPARAFSAALQAEAAASLFQPASGHQPNPPDIGLYAIVDNAPALQAALAAGVPTLQLRIKTPPAPDEAWRAALRDTLAQGMAACARAGARLFINDHWQLARQLISAHPEHAARTGLHLGQEDLAALTTEQRQGLAASGLPLGISSHSLWELARARSLAPAYIACGPIWPTTTKNMPWRPQGLGNLAFWVATAGRPVTAIGGILTPEQAAAAAQTGASGICVVRALGGDPQAAAPAYLEAVKRGRSSEKAVAPDMPKSAL</sequence>
<proteinExistence type="predicted"/>
<dbReference type="GO" id="GO:0008972">
    <property type="term" value="F:phosphomethylpyrimidine kinase activity"/>
    <property type="evidence" value="ECO:0007669"/>
    <property type="project" value="InterPro"/>
</dbReference>
<dbReference type="RefSeq" id="WP_279524421.1">
    <property type="nucleotide sequence ID" value="NZ_JARVII010000012.1"/>
</dbReference>
<reference evidence="8 9" key="1">
    <citation type="submission" date="2023-04" db="EMBL/GenBank/DDBJ databases">
        <title>Ottowia paracancer sp. nov., isolated from human stomach.</title>
        <authorList>
            <person name="Song Y."/>
        </authorList>
    </citation>
    <scope>NUCLEOTIDE SEQUENCE [LARGE SCALE GENOMIC DNA]</scope>
    <source>
        <strain evidence="8 9">10c7w1</strain>
    </source>
</reference>
<name>A0AAW6RL98_9BURK</name>
<dbReference type="InterPro" id="IPR004399">
    <property type="entry name" value="HMP/HMP-P_kinase_dom"/>
</dbReference>
<dbReference type="Gene3D" id="3.40.1190.20">
    <property type="match status" value="1"/>
</dbReference>
<dbReference type="InterPro" id="IPR029056">
    <property type="entry name" value="Ribokinase-like"/>
</dbReference>
<protein>
    <recommendedName>
        <fullName evidence="3">hydroxymethylpyrimidine kinase</fullName>
        <ecNumber evidence="3">2.7.1.49</ecNumber>
    </recommendedName>
</protein>
<dbReference type="Pfam" id="PF02581">
    <property type="entry name" value="TMP-TENI"/>
    <property type="match status" value="1"/>
</dbReference>
<dbReference type="SUPFAM" id="SSF51391">
    <property type="entry name" value="Thiamin phosphate synthase"/>
    <property type="match status" value="1"/>
</dbReference>
<dbReference type="InterPro" id="IPR022998">
    <property type="entry name" value="ThiamineP_synth_TenI"/>
</dbReference>
<organism evidence="8 9">
    <name type="scientific">Ottowia cancrivicina</name>
    <dbReference type="NCBI Taxonomy" id="3040346"/>
    <lineage>
        <taxon>Bacteria</taxon>
        <taxon>Pseudomonadati</taxon>
        <taxon>Pseudomonadota</taxon>
        <taxon>Betaproteobacteria</taxon>
        <taxon>Burkholderiales</taxon>
        <taxon>Comamonadaceae</taxon>
        <taxon>Ottowia</taxon>
    </lineage>
</organism>
<dbReference type="Gene3D" id="3.20.20.70">
    <property type="entry name" value="Aldolase class I"/>
    <property type="match status" value="1"/>
</dbReference>
<evidence type="ECO:0000259" key="7">
    <source>
        <dbReference type="Pfam" id="PF08543"/>
    </source>
</evidence>
<comment type="cofactor">
    <cofactor evidence="1">
        <name>Mg(2+)</name>
        <dbReference type="ChEBI" id="CHEBI:18420"/>
    </cofactor>
</comment>
<feature type="domain" description="Pyridoxamine kinase/Phosphomethylpyrimidine kinase" evidence="7">
    <location>
        <begin position="33"/>
        <end position="301"/>
    </location>
</feature>
<evidence type="ECO:0000256" key="5">
    <source>
        <dbReference type="SAM" id="MobiDB-lite"/>
    </source>
</evidence>
<dbReference type="InterPro" id="IPR013749">
    <property type="entry name" value="PM/HMP-P_kinase-1"/>
</dbReference>
<dbReference type="CDD" id="cd00564">
    <property type="entry name" value="TMP_TenI"/>
    <property type="match status" value="1"/>
</dbReference>
<feature type="domain" description="Thiamine phosphate synthase/TenI" evidence="6">
    <location>
        <begin position="363"/>
        <end position="547"/>
    </location>
</feature>
<keyword evidence="9" id="KW-1185">Reference proteome</keyword>
<feature type="region of interest" description="Disordered" evidence="5">
    <location>
        <begin position="1"/>
        <end position="21"/>
    </location>
</feature>
<comment type="caution">
    <text evidence="8">The sequence shown here is derived from an EMBL/GenBank/DDBJ whole genome shotgun (WGS) entry which is preliminary data.</text>
</comment>
<keyword evidence="8" id="KW-0418">Kinase</keyword>
<dbReference type="InterPro" id="IPR013785">
    <property type="entry name" value="Aldolase_TIM"/>
</dbReference>
<dbReference type="GO" id="GO:0008902">
    <property type="term" value="F:hydroxymethylpyrimidine kinase activity"/>
    <property type="evidence" value="ECO:0007669"/>
    <property type="project" value="UniProtKB-EC"/>
</dbReference>
<evidence type="ECO:0000256" key="4">
    <source>
        <dbReference type="ARBA" id="ARBA00023268"/>
    </source>
</evidence>
<evidence type="ECO:0000259" key="6">
    <source>
        <dbReference type="Pfam" id="PF02581"/>
    </source>
</evidence>
<dbReference type="GO" id="GO:0005829">
    <property type="term" value="C:cytosol"/>
    <property type="evidence" value="ECO:0007669"/>
    <property type="project" value="TreeGrafter"/>
</dbReference>
<dbReference type="AlphaFoldDB" id="A0AAW6RL98"/>
<dbReference type="Proteomes" id="UP001237156">
    <property type="component" value="Unassembled WGS sequence"/>
</dbReference>
<dbReference type="PANTHER" id="PTHR20858:SF17">
    <property type="entry name" value="HYDROXYMETHYLPYRIMIDINE_PHOSPHOMETHYLPYRIMIDINE KINASE THI20-RELATED"/>
    <property type="match status" value="1"/>
</dbReference>
<evidence type="ECO:0000313" key="9">
    <source>
        <dbReference type="Proteomes" id="UP001237156"/>
    </source>
</evidence>
<gene>
    <name evidence="8" type="ORF">QB898_07390</name>
</gene>